<dbReference type="Proteomes" id="UP000179807">
    <property type="component" value="Unassembled WGS sequence"/>
</dbReference>
<dbReference type="RefSeq" id="XP_068351295.1">
    <property type="nucleotide sequence ID" value="XM_068494628.1"/>
</dbReference>
<evidence type="ECO:0000313" key="1">
    <source>
        <dbReference type="EMBL" id="OHS98158.1"/>
    </source>
</evidence>
<gene>
    <name evidence="1" type="ORF">TRFO_09005</name>
</gene>
<dbReference type="InterPro" id="IPR027417">
    <property type="entry name" value="P-loop_NTPase"/>
</dbReference>
<dbReference type="EMBL" id="MLAK01001071">
    <property type="protein sequence ID" value="OHS98158.1"/>
    <property type="molecule type" value="Genomic_DNA"/>
</dbReference>
<organism evidence="1 2">
    <name type="scientific">Tritrichomonas foetus</name>
    <dbReference type="NCBI Taxonomy" id="1144522"/>
    <lineage>
        <taxon>Eukaryota</taxon>
        <taxon>Metamonada</taxon>
        <taxon>Parabasalia</taxon>
        <taxon>Tritrichomonadida</taxon>
        <taxon>Tritrichomonadidae</taxon>
        <taxon>Tritrichomonas</taxon>
    </lineage>
</organism>
<proteinExistence type="predicted"/>
<dbReference type="VEuPathDB" id="TrichDB:TRFO_09005"/>
<dbReference type="Gene3D" id="3.40.50.300">
    <property type="entry name" value="P-loop containing nucleotide triphosphate hydrolases"/>
    <property type="match status" value="1"/>
</dbReference>
<dbReference type="AlphaFoldDB" id="A0A1J4JG32"/>
<accession>A0A1J4JG32</accession>
<name>A0A1J4JG32_9EUKA</name>
<sequence length="991" mass="116650">MLLRSFFDSTPYSTDYTFEKNDLLTSQIAYYVKKMVKFVILEKVDCSKLAAGLTLGGLSEEIGNNIAYRVFHDGYSLDYNMRIFNGDALLRYQETNKPTEIHITVESLENLWILIMKNMDFYGKICIQKLIKIFRKLESSSNPVFLFDHHIPQNYLQKIVSYIEYSLKIAGIADINQRQNNQNYEKTQRSDGKDKGTDFAFFLETIFGLILFYHYFYDDNNNFPPEIKDSKMCTSLENFFYFITNKKNIKMAYPKLKMLDPQLEINLYLRNIYDQVEYIQNFDGITDDQFNFIKFFANAYEINKFQLDLKIERNTSNKSIALYICNSSISPKVFGGDNMLLINPNLKLISKMNLELTNFYIPPKKEKLLKQLQNHRQKTMYFVHNPFFVKFAAVLFNKNNYPFDFEHIWTNAMERNNLIHRGTIISPNEPSHYLVLRYYPIFYHAIQNYCTMKPQSTYYSIKGSPGTGKSTMLLYIVLRWFQKRDLINHFGEVIDTILISMNQAKITFYFKLDDKVLKFGILNNIEYNHLFEPGLTPKYEFVMSEDCSQFLAENEKISPLNNKIDNTLFIFDEFQPNILDSIYTVILNSIGSSHQKRKEGEIEVFTPLPTHNEMIMIGNLLQNEFARDLYFQKLKVLGSNIRHCLLPSKYSTMEQAIQTALSNLKLIDYRLSIGNPDQYLKKNDASKINLNTYIFQTTSYMPKDSEMKYYTHYCSNKEFNEKFCNNYTIFPSNQLKIQILSRIEEYKLLQRESEFSSIPNDPKNQHLKSFVFENDFNLLMQGKIPVTFEVRKIYYTYYNGKKHKNVIPGNMTIQMKLKQTDPEYKVHVITKIEQLNSSIFAKSDIVYYQPCSSTHGCFDSALIEKNDEKVTVTMFQATVSNEHSFNFEKFMEFTSRIFEIEEILNQNSNWTIQFFVLLDNVDQLFSFTKMNGYKGLSNAICSLLEKIRLAYPLNYQENLVDFSNSLDIRMNQIFCEITQRINFFVAQVKIT</sequence>
<protein>
    <submittedName>
        <fullName evidence="1">Uncharacterized protein</fullName>
    </submittedName>
</protein>
<reference evidence="1" key="1">
    <citation type="submission" date="2016-10" db="EMBL/GenBank/DDBJ databases">
        <authorList>
            <person name="Benchimol M."/>
            <person name="Almeida L.G."/>
            <person name="Vasconcelos A.T."/>
            <person name="Perreira-Neves A."/>
            <person name="Rosa I.A."/>
            <person name="Tasca T."/>
            <person name="Bogo M.R."/>
            <person name="de Souza W."/>
        </authorList>
    </citation>
    <scope>NUCLEOTIDE SEQUENCE [LARGE SCALE GENOMIC DNA]</scope>
    <source>
        <strain evidence="1">K</strain>
    </source>
</reference>
<evidence type="ECO:0000313" key="2">
    <source>
        <dbReference type="Proteomes" id="UP000179807"/>
    </source>
</evidence>
<dbReference type="GeneID" id="94829332"/>
<keyword evidence="2" id="KW-1185">Reference proteome</keyword>
<comment type="caution">
    <text evidence="1">The sequence shown here is derived from an EMBL/GenBank/DDBJ whole genome shotgun (WGS) entry which is preliminary data.</text>
</comment>